<dbReference type="GO" id="GO:0000492">
    <property type="term" value="P:box C/D snoRNP assembly"/>
    <property type="evidence" value="ECO:0007669"/>
    <property type="project" value="TreeGrafter"/>
</dbReference>
<evidence type="ECO:0000256" key="13">
    <source>
        <dbReference type="PROSITE-ProRule" id="PRU00453"/>
    </source>
</evidence>
<comment type="function">
    <text evidence="8">Required for box C/D snoRNAs accumulation involved in snoRNA processing, snoRNA transport to the nucleolus and ribosome biogenesis.</text>
</comment>
<evidence type="ECO:0000256" key="4">
    <source>
        <dbReference type="ARBA" id="ARBA00022723"/>
    </source>
</evidence>
<dbReference type="FunFam" id="3.30.60.190:FF:000001">
    <property type="entry name" value="box C/D snoRNA protein 1"/>
    <property type="match status" value="1"/>
</dbReference>
<evidence type="ECO:0000256" key="3">
    <source>
        <dbReference type="ARBA" id="ARBA00022553"/>
    </source>
</evidence>
<evidence type="ECO:0000256" key="12">
    <source>
        <dbReference type="ARBA" id="ARBA00077531"/>
    </source>
</evidence>
<dbReference type="OrthoDB" id="272357at2759"/>
<comment type="subunit">
    <text evidence="10">Interacts with FBL, SNU13, NOP58, NUFIP1, RUVBL1, RUVBL2 and TAF9. Interacts (via HIT-type zinc finger) with the RUVBL1/RUVBL2 complex in the presence of ADP.</text>
</comment>
<keyword evidence="7" id="KW-0832">Ubl conjugation</keyword>
<keyword evidence="3" id="KW-0597">Phosphoprotein</keyword>
<evidence type="ECO:0000256" key="1">
    <source>
        <dbReference type="ARBA" id="ARBA00022499"/>
    </source>
</evidence>
<keyword evidence="4" id="KW-0479">Metal-binding</keyword>
<dbReference type="InterPro" id="IPR057721">
    <property type="entry name" value="BCD1_alpha/beta"/>
</dbReference>
<dbReference type="GO" id="GO:0008270">
    <property type="term" value="F:zinc ion binding"/>
    <property type="evidence" value="ECO:0007669"/>
    <property type="project" value="UniProtKB-UniRule"/>
</dbReference>
<accession>A0A6A7BPN1</accession>
<dbReference type="InterPro" id="IPR051639">
    <property type="entry name" value="BCD1"/>
</dbReference>
<evidence type="ECO:0000256" key="2">
    <source>
        <dbReference type="ARBA" id="ARBA00022517"/>
    </source>
</evidence>
<dbReference type="Gene3D" id="3.30.60.190">
    <property type="match status" value="1"/>
</dbReference>
<dbReference type="AlphaFoldDB" id="A0A6A7BPN1"/>
<dbReference type="CDD" id="cd23023">
    <property type="entry name" value="zf-HIT_BCD1"/>
    <property type="match status" value="1"/>
</dbReference>
<evidence type="ECO:0000313" key="16">
    <source>
        <dbReference type="EMBL" id="KAF2856178.1"/>
    </source>
</evidence>
<keyword evidence="1" id="KW-1017">Isopeptide bond</keyword>
<gene>
    <name evidence="16" type="ORF">T440DRAFT_413170</name>
</gene>
<evidence type="ECO:0000256" key="11">
    <source>
        <dbReference type="ARBA" id="ARBA00068630"/>
    </source>
</evidence>
<dbReference type="SUPFAM" id="SSF144232">
    <property type="entry name" value="HIT/MYND zinc finger-like"/>
    <property type="match status" value="1"/>
</dbReference>
<name>A0A6A7BPN1_9PLEO</name>
<dbReference type="GO" id="GO:0000463">
    <property type="term" value="P:maturation of LSU-rRNA from tricistronic rRNA transcript (SSU-rRNA, 5.8S rRNA, LSU-rRNA)"/>
    <property type="evidence" value="ECO:0007669"/>
    <property type="project" value="TreeGrafter"/>
</dbReference>
<evidence type="ECO:0000256" key="10">
    <source>
        <dbReference type="ARBA" id="ARBA00061949"/>
    </source>
</evidence>
<evidence type="ECO:0000256" key="8">
    <source>
        <dbReference type="ARBA" id="ARBA00049598"/>
    </source>
</evidence>
<keyword evidence="5 13" id="KW-0863">Zinc-finger</keyword>
<keyword evidence="2" id="KW-0690">Ribosome biogenesis</keyword>
<dbReference type="PANTHER" id="PTHR13483:SF11">
    <property type="entry name" value="ZINC FINGER HIT DOMAIN-CONTAINING PROTEIN 3"/>
    <property type="match status" value="1"/>
</dbReference>
<keyword evidence="17" id="KW-1185">Reference proteome</keyword>
<evidence type="ECO:0000259" key="15">
    <source>
        <dbReference type="PROSITE" id="PS51083"/>
    </source>
</evidence>
<dbReference type="GO" id="GO:0070761">
    <property type="term" value="C:pre-snoRNP complex"/>
    <property type="evidence" value="ECO:0007669"/>
    <property type="project" value="TreeGrafter"/>
</dbReference>
<proteinExistence type="inferred from homology"/>
<dbReference type="GO" id="GO:0005634">
    <property type="term" value="C:nucleus"/>
    <property type="evidence" value="ECO:0007669"/>
    <property type="project" value="TreeGrafter"/>
</dbReference>
<dbReference type="Pfam" id="PF25790">
    <property type="entry name" value="BCD1"/>
    <property type="match status" value="1"/>
</dbReference>
<evidence type="ECO:0000256" key="14">
    <source>
        <dbReference type="SAM" id="MobiDB-lite"/>
    </source>
</evidence>
<evidence type="ECO:0000256" key="5">
    <source>
        <dbReference type="ARBA" id="ARBA00022771"/>
    </source>
</evidence>
<keyword evidence="6" id="KW-0862">Zinc</keyword>
<feature type="region of interest" description="Disordered" evidence="14">
    <location>
        <begin position="203"/>
        <end position="250"/>
    </location>
</feature>
<comment type="similarity">
    <text evidence="9">Belongs to the BCD1 family.</text>
</comment>
<sequence length="383" mass="43314">MSEDTLLSDLCSICNINKSKYCCPGCAARTCSLPCYKRHQQWAQCSGKRDPTKFVKKSQLVTPAGIDHDFNFLSGIERNLEKAERAVSATTDAPPDGSAKLHHGKINYHRLEAADVRVIRAPQGLSRQRENKSHISKTKKANRNIVWTVEWLDEENKRLLTETSSTAYIKDANPFCRRSNQHKSKKRKLASDALQSADIVTEEAYACSPKQPEDKSKDEDEVTEQLPSETRQSPVIQDQDTKSSTAETISSSDNNILNEIEEQYRFYLLKPRTSSTRKVLIPLDPSQPLSENLRGHTVLEFPTIYVFPISTCQQLPADYMLEADYIKQEGEEQKELDELLQGLDPETLKRLKQDGPTRDNTTEEEVDSKKILDVLKQDLGGAL</sequence>
<evidence type="ECO:0000256" key="7">
    <source>
        <dbReference type="ARBA" id="ARBA00022843"/>
    </source>
</evidence>
<dbReference type="PANTHER" id="PTHR13483">
    <property type="entry name" value="BOX C_D SNORNA PROTEIN 1-RELATED"/>
    <property type="match status" value="1"/>
</dbReference>
<feature type="compositionally biased region" description="Polar residues" evidence="14">
    <location>
        <begin position="225"/>
        <end position="250"/>
    </location>
</feature>
<dbReference type="EMBL" id="MU006289">
    <property type="protein sequence ID" value="KAF2856178.1"/>
    <property type="molecule type" value="Genomic_DNA"/>
</dbReference>
<dbReference type="Pfam" id="PF04438">
    <property type="entry name" value="zf-HIT"/>
    <property type="match status" value="1"/>
</dbReference>
<evidence type="ECO:0000256" key="9">
    <source>
        <dbReference type="ARBA" id="ARBA00049654"/>
    </source>
</evidence>
<feature type="domain" description="HIT-type" evidence="15">
    <location>
        <begin position="11"/>
        <end position="45"/>
    </location>
</feature>
<dbReference type="Proteomes" id="UP000799423">
    <property type="component" value="Unassembled WGS sequence"/>
</dbReference>
<evidence type="ECO:0000313" key="17">
    <source>
        <dbReference type="Proteomes" id="UP000799423"/>
    </source>
</evidence>
<dbReference type="PROSITE" id="PS51083">
    <property type="entry name" value="ZF_HIT"/>
    <property type="match status" value="1"/>
</dbReference>
<feature type="region of interest" description="Disordered" evidence="14">
    <location>
        <begin position="342"/>
        <end position="366"/>
    </location>
</feature>
<feature type="compositionally biased region" description="Basic and acidic residues" evidence="14">
    <location>
        <begin position="346"/>
        <end position="366"/>
    </location>
</feature>
<dbReference type="GO" id="GO:0048254">
    <property type="term" value="P:snoRNA localization"/>
    <property type="evidence" value="ECO:0007669"/>
    <property type="project" value="TreeGrafter"/>
</dbReference>
<reference evidence="16" key="1">
    <citation type="submission" date="2020-01" db="EMBL/GenBank/DDBJ databases">
        <authorList>
            <consortium name="DOE Joint Genome Institute"/>
            <person name="Haridas S."/>
            <person name="Albert R."/>
            <person name="Binder M."/>
            <person name="Bloem J."/>
            <person name="Labutti K."/>
            <person name="Salamov A."/>
            <person name="Andreopoulos B."/>
            <person name="Baker S.E."/>
            <person name="Barry K."/>
            <person name="Bills G."/>
            <person name="Bluhm B.H."/>
            <person name="Cannon C."/>
            <person name="Castanera R."/>
            <person name="Culley D.E."/>
            <person name="Daum C."/>
            <person name="Ezra D."/>
            <person name="Gonzalez J.B."/>
            <person name="Henrissat B."/>
            <person name="Kuo A."/>
            <person name="Liang C."/>
            <person name="Lipzen A."/>
            <person name="Lutzoni F."/>
            <person name="Magnuson J."/>
            <person name="Mondo S."/>
            <person name="Nolan M."/>
            <person name="Ohm R."/>
            <person name="Pangilinan J."/>
            <person name="Park H.-J."/>
            <person name="Ramirez L."/>
            <person name="Alfaro M."/>
            <person name="Sun H."/>
            <person name="Tritt A."/>
            <person name="Yoshinaga Y."/>
            <person name="Zwiers L.-H."/>
            <person name="Turgeon B.G."/>
            <person name="Goodwin S.B."/>
            <person name="Spatafora J.W."/>
            <person name="Crous P.W."/>
            <person name="Grigoriev I.V."/>
        </authorList>
    </citation>
    <scope>NUCLEOTIDE SEQUENCE</scope>
    <source>
        <strain evidence="16">IPT5</strain>
    </source>
</reference>
<evidence type="ECO:0000256" key="6">
    <source>
        <dbReference type="ARBA" id="ARBA00022833"/>
    </source>
</evidence>
<protein>
    <recommendedName>
        <fullName evidence="11">Box C/D snoRNA protein 1</fullName>
    </recommendedName>
    <alternativeName>
        <fullName evidence="12">Zinc finger HIT domain-containing protein 6</fullName>
    </alternativeName>
</protein>
<dbReference type="InterPro" id="IPR007529">
    <property type="entry name" value="Znf_HIT"/>
</dbReference>
<organism evidence="16 17">
    <name type="scientific">Plenodomus tracheiphilus IPT5</name>
    <dbReference type="NCBI Taxonomy" id="1408161"/>
    <lineage>
        <taxon>Eukaryota</taxon>
        <taxon>Fungi</taxon>
        <taxon>Dikarya</taxon>
        <taxon>Ascomycota</taxon>
        <taxon>Pezizomycotina</taxon>
        <taxon>Dothideomycetes</taxon>
        <taxon>Pleosporomycetidae</taxon>
        <taxon>Pleosporales</taxon>
        <taxon>Pleosporineae</taxon>
        <taxon>Leptosphaeriaceae</taxon>
        <taxon>Plenodomus</taxon>
    </lineage>
</organism>